<dbReference type="InterPro" id="IPR041649">
    <property type="entry name" value="NepR"/>
</dbReference>
<evidence type="ECO:0000256" key="1">
    <source>
        <dbReference type="SAM" id="MobiDB-lite"/>
    </source>
</evidence>
<name>A0A845AKA4_9SPHN</name>
<dbReference type="EMBL" id="WTYA01000009">
    <property type="protein sequence ID" value="MXP29583.1"/>
    <property type="molecule type" value="Genomic_DNA"/>
</dbReference>
<comment type="caution">
    <text evidence="3">The sequence shown here is derived from an EMBL/GenBank/DDBJ whole genome shotgun (WGS) entry which is preliminary data.</text>
</comment>
<evidence type="ECO:0000259" key="2">
    <source>
        <dbReference type="Pfam" id="PF18557"/>
    </source>
</evidence>
<feature type="region of interest" description="Disordered" evidence="1">
    <location>
        <begin position="1"/>
        <end position="28"/>
    </location>
</feature>
<dbReference type="RefSeq" id="WP_160753878.1">
    <property type="nucleotide sequence ID" value="NZ_WTYA01000009.1"/>
</dbReference>
<proteinExistence type="predicted"/>
<evidence type="ECO:0000313" key="4">
    <source>
        <dbReference type="Proteomes" id="UP000439780"/>
    </source>
</evidence>
<feature type="domain" description="Anti-sigma factor NepR" evidence="2">
    <location>
        <begin position="28"/>
        <end position="58"/>
    </location>
</feature>
<protein>
    <recommendedName>
        <fullName evidence="2">Anti-sigma factor NepR domain-containing protein</fullName>
    </recommendedName>
</protein>
<dbReference type="Pfam" id="PF18557">
    <property type="entry name" value="NepR"/>
    <property type="match status" value="1"/>
</dbReference>
<evidence type="ECO:0000313" key="3">
    <source>
        <dbReference type="EMBL" id="MXP29583.1"/>
    </source>
</evidence>
<gene>
    <name evidence="3" type="ORF">GRI58_12215</name>
</gene>
<dbReference type="AlphaFoldDB" id="A0A845AKA4"/>
<sequence length="60" mass="6677">MTSKNEKDGKSVQPEQTTTAPKPAEMPGWAAGLRRLYDSVVDEDIPDNFRDLISKLDKEG</sequence>
<organism evidence="3 4">
    <name type="scientific">Qipengyuania algicida</name>
    <dbReference type="NCBI Taxonomy" id="1836209"/>
    <lineage>
        <taxon>Bacteria</taxon>
        <taxon>Pseudomonadati</taxon>
        <taxon>Pseudomonadota</taxon>
        <taxon>Alphaproteobacteria</taxon>
        <taxon>Sphingomonadales</taxon>
        <taxon>Erythrobacteraceae</taxon>
        <taxon>Qipengyuania</taxon>
    </lineage>
</organism>
<keyword evidence="4" id="KW-1185">Reference proteome</keyword>
<dbReference type="Proteomes" id="UP000439780">
    <property type="component" value="Unassembled WGS sequence"/>
</dbReference>
<dbReference type="OrthoDB" id="7510396at2"/>
<accession>A0A845AKA4</accession>
<reference evidence="3 4" key="1">
    <citation type="submission" date="2019-12" db="EMBL/GenBank/DDBJ databases">
        <title>Genomic-based taxomic classification of the family Erythrobacteraceae.</title>
        <authorList>
            <person name="Xu L."/>
        </authorList>
    </citation>
    <scope>NUCLEOTIDE SEQUENCE [LARGE SCALE GENOMIC DNA]</scope>
    <source>
        <strain evidence="3 4">KEMB 9005-328</strain>
    </source>
</reference>
<feature type="compositionally biased region" description="Basic and acidic residues" evidence="1">
    <location>
        <begin position="1"/>
        <end position="10"/>
    </location>
</feature>